<dbReference type="InterPro" id="IPR017871">
    <property type="entry name" value="ABC_transporter-like_CS"/>
</dbReference>
<dbReference type="SMART" id="SM00382">
    <property type="entry name" value="AAA"/>
    <property type="match status" value="1"/>
</dbReference>
<organism evidence="9 10">
    <name type="scientific">Cohnella zeiphila</name>
    <dbReference type="NCBI Taxonomy" id="2761120"/>
    <lineage>
        <taxon>Bacteria</taxon>
        <taxon>Bacillati</taxon>
        <taxon>Bacillota</taxon>
        <taxon>Bacilli</taxon>
        <taxon>Bacillales</taxon>
        <taxon>Paenibacillaceae</taxon>
        <taxon>Cohnella</taxon>
    </lineage>
</organism>
<keyword evidence="2" id="KW-1003">Cell membrane</keyword>
<keyword evidence="10" id="KW-1185">Reference proteome</keyword>
<dbReference type="InterPro" id="IPR003439">
    <property type="entry name" value="ABC_transporter-like_ATP-bd"/>
</dbReference>
<keyword evidence="7" id="KW-0472">Membrane</keyword>
<dbReference type="InterPro" id="IPR050086">
    <property type="entry name" value="MetN_ABC_transporter-like"/>
</dbReference>
<dbReference type="GO" id="GO:0005524">
    <property type="term" value="F:ATP binding"/>
    <property type="evidence" value="ECO:0007669"/>
    <property type="project" value="UniProtKB-KW"/>
</dbReference>
<gene>
    <name evidence="9" type="primary">phnC</name>
    <name evidence="9" type="ORF">H7C18_19710</name>
</gene>
<evidence type="ECO:0000313" key="9">
    <source>
        <dbReference type="EMBL" id="MBB6733149.1"/>
    </source>
</evidence>
<evidence type="ECO:0000256" key="1">
    <source>
        <dbReference type="ARBA" id="ARBA00022448"/>
    </source>
</evidence>
<dbReference type="PANTHER" id="PTHR43166">
    <property type="entry name" value="AMINO ACID IMPORT ATP-BINDING PROTEIN"/>
    <property type="match status" value="1"/>
</dbReference>
<dbReference type="EMBL" id="JACJVO010000024">
    <property type="protein sequence ID" value="MBB6733149.1"/>
    <property type="molecule type" value="Genomic_DNA"/>
</dbReference>
<feature type="domain" description="ABC transporter" evidence="8">
    <location>
        <begin position="2"/>
        <end position="246"/>
    </location>
</feature>
<keyword evidence="3" id="KW-0547">Nucleotide-binding</keyword>
<dbReference type="NCBIfam" id="TIGR02315">
    <property type="entry name" value="ABC_phnC"/>
    <property type="match status" value="1"/>
</dbReference>
<keyword evidence="5" id="KW-0918">Phosphonate transport</keyword>
<accession>A0A7X0VWF2</accession>
<evidence type="ECO:0000256" key="3">
    <source>
        <dbReference type="ARBA" id="ARBA00022741"/>
    </source>
</evidence>
<comment type="caution">
    <text evidence="9">The sequence shown here is derived from an EMBL/GenBank/DDBJ whole genome shotgun (WGS) entry which is preliminary data.</text>
</comment>
<dbReference type="InterPro" id="IPR027417">
    <property type="entry name" value="P-loop_NTPase"/>
</dbReference>
<dbReference type="Pfam" id="PF00005">
    <property type="entry name" value="ABC_tran"/>
    <property type="match status" value="1"/>
</dbReference>
<evidence type="ECO:0000256" key="4">
    <source>
        <dbReference type="ARBA" id="ARBA00022840"/>
    </source>
</evidence>
<protein>
    <submittedName>
        <fullName evidence="9">Phosphonate ABC transporter ATP-binding protein</fullName>
    </submittedName>
</protein>
<dbReference type="PANTHER" id="PTHR43166:SF6">
    <property type="entry name" value="PHOSPHONATES IMPORT ATP-BINDING PROTEIN PHNC"/>
    <property type="match status" value="1"/>
</dbReference>
<reference evidence="9 10" key="1">
    <citation type="submission" date="2020-08" db="EMBL/GenBank/DDBJ databases">
        <title>Cohnella phylogeny.</title>
        <authorList>
            <person name="Dunlap C."/>
        </authorList>
    </citation>
    <scope>NUCLEOTIDE SEQUENCE [LARGE SCALE GENOMIC DNA]</scope>
    <source>
        <strain evidence="9 10">CBP 2801</strain>
    </source>
</reference>
<sequence length="261" mass="29247">MIEFNQVEKKYANGTIALQNINLKIEQGEFVAVIGLSGAGKSTLIRCINRMHDITGGRLSVDDVDVAKLRGKQIRRFRRRIGMIFQSFNLVTRTTVIKNVLVSFVPDLSWWRKVTGVFTTEQKLKALEALDKVGILDKAYVRVDQLSGGQQQRVALARTLAQNPDIILADEPIASLDPVTAKMVMDDFKRINKDMSISVIMNIHHVEVALEYADRIIGIRKGEVVFDGESNRVTKQILDEIYGGQVEEMKSSAEESSANVR</sequence>
<dbReference type="RefSeq" id="WP_185130803.1">
    <property type="nucleotide sequence ID" value="NZ_JACJVO010000024.1"/>
</dbReference>
<dbReference type="SUPFAM" id="SSF52540">
    <property type="entry name" value="P-loop containing nucleoside triphosphate hydrolases"/>
    <property type="match status" value="1"/>
</dbReference>
<evidence type="ECO:0000256" key="7">
    <source>
        <dbReference type="ARBA" id="ARBA00023136"/>
    </source>
</evidence>
<evidence type="ECO:0000256" key="2">
    <source>
        <dbReference type="ARBA" id="ARBA00022475"/>
    </source>
</evidence>
<dbReference type="PROSITE" id="PS00211">
    <property type="entry name" value="ABC_TRANSPORTER_1"/>
    <property type="match status" value="1"/>
</dbReference>
<dbReference type="GO" id="GO:0015416">
    <property type="term" value="F:ABC-type phosphonate transporter activity"/>
    <property type="evidence" value="ECO:0007669"/>
    <property type="project" value="InterPro"/>
</dbReference>
<dbReference type="Gene3D" id="3.40.50.300">
    <property type="entry name" value="P-loop containing nucleotide triphosphate hydrolases"/>
    <property type="match status" value="1"/>
</dbReference>
<dbReference type="InterPro" id="IPR003593">
    <property type="entry name" value="AAA+_ATPase"/>
</dbReference>
<evidence type="ECO:0000256" key="5">
    <source>
        <dbReference type="ARBA" id="ARBA00022885"/>
    </source>
</evidence>
<dbReference type="AlphaFoldDB" id="A0A7X0VWF2"/>
<evidence type="ECO:0000313" key="10">
    <source>
        <dbReference type="Proteomes" id="UP000564644"/>
    </source>
</evidence>
<dbReference type="PROSITE" id="PS50893">
    <property type="entry name" value="ABC_TRANSPORTER_2"/>
    <property type="match status" value="1"/>
</dbReference>
<evidence type="ECO:0000256" key="6">
    <source>
        <dbReference type="ARBA" id="ARBA00022967"/>
    </source>
</evidence>
<name>A0A7X0VWF2_9BACL</name>
<dbReference type="GO" id="GO:0016020">
    <property type="term" value="C:membrane"/>
    <property type="evidence" value="ECO:0007669"/>
    <property type="project" value="InterPro"/>
</dbReference>
<keyword evidence="1" id="KW-0813">Transport</keyword>
<dbReference type="CDD" id="cd03256">
    <property type="entry name" value="ABC_PhnC_transporter"/>
    <property type="match status" value="1"/>
</dbReference>
<proteinExistence type="predicted"/>
<dbReference type="Proteomes" id="UP000564644">
    <property type="component" value="Unassembled WGS sequence"/>
</dbReference>
<keyword evidence="4 9" id="KW-0067">ATP-binding</keyword>
<evidence type="ECO:0000259" key="8">
    <source>
        <dbReference type="PROSITE" id="PS50893"/>
    </source>
</evidence>
<dbReference type="GO" id="GO:0016887">
    <property type="term" value="F:ATP hydrolysis activity"/>
    <property type="evidence" value="ECO:0007669"/>
    <property type="project" value="InterPro"/>
</dbReference>
<dbReference type="InterPro" id="IPR012693">
    <property type="entry name" value="ABC_transpr_PhnC"/>
</dbReference>
<keyword evidence="6" id="KW-1278">Translocase</keyword>